<sequence>MFKVWRIFFQEKFLLLRQVELFRMSLLLASSVSRKTPEKTQPRASEQLSDCGKNVVQIT</sequence>
<organism evidence="2 3">
    <name type="scientific">Aquarana catesbeiana</name>
    <name type="common">American bullfrog</name>
    <name type="synonym">Rana catesbeiana</name>
    <dbReference type="NCBI Taxonomy" id="8400"/>
    <lineage>
        <taxon>Eukaryota</taxon>
        <taxon>Metazoa</taxon>
        <taxon>Chordata</taxon>
        <taxon>Craniata</taxon>
        <taxon>Vertebrata</taxon>
        <taxon>Euteleostomi</taxon>
        <taxon>Amphibia</taxon>
        <taxon>Batrachia</taxon>
        <taxon>Anura</taxon>
        <taxon>Neobatrachia</taxon>
        <taxon>Ranoidea</taxon>
        <taxon>Ranidae</taxon>
        <taxon>Aquarana</taxon>
    </lineage>
</organism>
<proteinExistence type="predicted"/>
<accession>A0A2G9Q7K6</accession>
<gene>
    <name evidence="2" type="ORF">AB205_0179980</name>
</gene>
<name>A0A2G9Q7K6_AQUCT</name>
<dbReference type="AlphaFoldDB" id="A0A2G9Q7K6"/>
<protein>
    <submittedName>
        <fullName evidence="2">Uncharacterized protein</fullName>
    </submittedName>
</protein>
<evidence type="ECO:0000313" key="3">
    <source>
        <dbReference type="Proteomes" id="UP000228934"/>
    </source>
</evidence>
<feature type="region of interest" description="Disordered" evidence="1">
    <location>
        <begin position="33"/>
        <end position="59"/>
    </location>
</feature>
<evidence type="ECO:0000313" key="2">
    <source>
        <dbReference type="EMBL" id="PIO11560.1"/>
    </source>
</evidence>
<reference evidence="3" key="1">
    <citation type="journal article" date="2017" name="Nat. Commun.">
        <title>The North American bullfrog draft genome provides insight into hormonal regulation of long noncoding RNA.</title>
        <authorList>
            <person name="Hammond S.A."/>
            <person name="Warren R.L."/>
            <person name="Vandervalk B.P."/>
            <person name="Kucuk E."/>
            <person name="Khan H."/>
            <person name="Gibb E.A."/>
            <person name="Pandoh P."/>
            <person name="Kirk H."/>
            <person name="Zhao Y."/>
            <person name="Jones M."/>
            <person name="Mungall A.J."/>
            <person name="Coope R."/>
            <person name="Pleasance S."/>
            <person name="Moore R.A."/>
            <person name="Holt R.A."/>
            <person name="Round J.M."/>
            <person name="Ohora S."/>
            <person name="Walle B.V."/>
            <person name="Veldhoen N."/>
            <person name="Helbing C.C."/>
            <person name="Birol I."/>
        </authorList>
    </citation>
    <scope>NUCLEOTIDE SEQUENCE [LARGE SCALE GENOMIC DNA]</scope>
</reference>
<keyword evidence="3" id="KW-1185">Reference proteome</keyword>
<dbReference type="Proteomes" id="UP000228934">
    <property type="component" value="Unassembled WGS sequence"/>
</dbReference>
<evidence type="ECO:0000256" key="1">
    <source>
        <dbReference type="SAM" id="MobiDB-lite"/>
    </source>
</evidence>
<dbReference type="EMBL" id="KZ049699">
    <property type="protein sequence ID" value="PIO11560.1"/>
    <property type="molecule type" value="Genomic_DNA"/>
</dbReference>